<evidence type="ECO:0000256" key="2">
    <source>
        <dbReference type="ARBA" id="ARBA00008335"/>
    </source>
</evidence>
<dbReference type="Proteomes" id="UP000789570">
    <property type="component" value="Unassembled WGS sequence"/>
</dbReference>
<evidence type="ECO:0000256" key="4">
    <source>
        <dbReference type="ARBA" id="ARBA00022692"/>
    </source>
</evidence>
<feature type="transmembrane region" description="Helical" evidence="7">
    <location>
        <begin position="154"/>
        <end position="172"/>
    </location>
</feature>
<keyword evidence="6 7" id="KW-0472">Membrane</keyword>
<dbReference type="Pfam" id="PF07690">
    <property type="entry name" value="MFS_1"/>
    <property type="match status" value="1"/>
</dbReference>
<dbReference type="SUPFAM" id="SSF103473">
    <property type="entry name" value="MFS general substrate transporter"/>
    <property type="match status" value="1"/>
</dbReference>
<feature type="transmembrane region" description="Helical" evidence="7">
    <location>
        <begin position="420"/>
        <end position="443"/>
    </location>
</feature>
<dbReference type="AlphaFoldDB" id="A0A9N8ZT37"/>
<evidence type="ECO:0000313" key="9">
    <source>
        <dbReference type="EMBL" id="CAG8506284.1"/>
    </source>
</evidence>
<feature type="transmembrane region" description="Helical" evidence="7">
    <location>
        <begin position="482"/>
        <end position="507"/>
    </location>
</feature>
<accession>A0A9N8ZT37</accession>
<dbReference type="PANTHER" id="PTHR23501:SF198">
    <property type="entry name" value="AZOLE RESISTANCE PROTEIN 1-RELATED"/>
    <property type="match status" value="1"/>
</dbReference>
<feature type="transmembrane region" description="Helical" evidence="7">
    <location>
        <begin position="386"/>
        <end position="408"/>
    </location>
</feature>
<keyword evidence="5 7" id="KW-1133">Transmembrane helix</keyword>
<dbReference type="PROSITE" id="PS50850">
    <property type="entry name" value="MFS"/>
    <property type="match status" value="1"/>
</dbReference>
<protein>
    <submittedName>
        <fullName evidence="9">3223_t:CDS:1</fullName>
    </submittedName>
</protein>
<evidence type="ECO:0000256" key="6">
    <source>
        <dbReference type="ARBA" id="ARBA00023136"/>
    </source>
</evidence>
<dbReference type="Gene3D" id="1.20.1720.10">
    <property type="entry name" value="Multidrug resistance protein D"/>
    <property type="match status" value="1"/>
</dbReference>
<dbReference type="CDD" id="cd17502">
    <property type="entry name" value="MFS_Azr1_MDR_like"/>
    <property type="match status" value="1"/>
</dbReference>
<feature type="transmembrane region" description="Helical" evidence="7">
    <location>
        <begin position="251"/>
        <end position="270"/>
    </location>
</feature>
<feature type="transmembrane region" description="Helical" evidence="7">
    <location>
        <begin position="96"/>
        <end position="115"/>
    </location>
</feature>
<name>A0A9N8ZT37_9GLOM</name>
<evidence type="ECO:0000256" key="7">
    <source>
        <dbReference type="SAM" id="Phobius"/>
    </source>
</evidence>
<keyword evidence="10" id="KW-1185">Reference proteome</keyword>
<feature type="transmembrane region" description="Helical" evidence="7">
    <location>
        <begin position="355"/>
        <end position="374"/>
    </location>
</feature>
<dbReference type="InterPro" id="IPR011701">
    <property type="entry name" value="MFS"/>
</dbReference>
<dbReference type="GO" id="GO:0022857">
    <property type="term" value="F:transmembrane transporter activity"/>
    <property type="evidence" value="ECO:0007669"/>
    <property type="project" value="InterPro"/>
</dbReference>
<comment type="subcellular location">
    <subcellularLocation>
        <location evidence="1">Endomembrane system</location>
        <topology evidence="1">Multi-pass membrane protein</topology>
    </subcellularLocation>
</comment>
<feature type="transmembrane region" description="Helical" evidence="7">
    <location>
        <begin position="184"/>
        <end position="208"/>
    </location>
</feature>
<dbReference type="FunFam" id="1.20.1720.10:FF:000013">
    <property type="entry name" value="Related to multidrug resistance proteins"/>
    <property type="match status" value="1"/>
</dbReference>
<dbReference type="InterPro" id="IPR020846">
    <property type="entry name" value="MFS_dom"/>
</dbReference>
<feature type="transmembrane region" description="Helical" evidence="7">
    <location>
        <begin position="330"/>
        <end position="348"/>
    </location>
</feature>
<evidence type="ECO:0000313" key="10">
    <source>
        <dbReference type="Proteomes" id="UP000789570"/>
    </source>
</evidence>
<keyword evidence="3" id="KW-0813">Transport</keyword>
<dbReference type="InterPro" id="IPR036259">
    <property type="entry name" value="MFS_trans_sf"/>
</dbReference>
<dbReference type="OrthoDB" id="10021397at2759"/>
<feature type="transmembrane region" description="Helical" evidence="7">
    <location>
        <begin position="220"/>
        <end position="239"/>
    </location>
</feature>
<dbReference type="PANTHER" id="PTHR23501">
    <property type="entry name" value="MAJOR FACILITATOR SUPERFAMILY"/>
    <property type="match status" value="1"/>
</dbReference>
<feature type="transmembrane region" description="Helical" evidence="7">
    <location>
        <begin position="121"/>
        <end position="142"/>
    </location>
</feature>
<dbReference type="Gene3D" id="1.20.1250.20">
    <property type="entry name" value="MFS general substrate transporter like domains"/>
    <property type="match status" value="1"/>
</dbReference>
<evidence type="ECO:0000256" key="5">
    <source>
        <dbReference type="ARBA" id="ARBA00022989"/>
    </source>
</evidence>
<keyword evidence="4 7" id="KW-0812">Transmembrane</keyword>
<evidence type="ECO:0000259" key="8">
    <source>
        <dbReference type="PROSITE" id="PS50850"/>
    </source>
</evidence>
<dbReference type="GO" id="GO:0005886">
    <property type="term" value="C:plasma membrane"/>
    <property type="evidence" value="ECO:0007669"/>
    <property type="project" value="TreeGrafter"/>
</dbReference>
<comment type="similarity">
    <text evidence="2">Belongs to the major facilitator superfamily.</text>
</comment>
<gene>
    <name evidence="9" type="ORF">FCALED_LOCUS3964</name>
</gene>
<feature type="transmembrane region" description="Helical" evidence="7">
    <location>
        <begin position="66"/>
        <end position="84"/>
    </location>
</feature>
<feature type="transmembrane region" description="Helical" evidence="7">
    <location>
        <begin position="290"/>
        <end position="310"/>
    </location>
</feature>
<proteinExistence type="inferred from homology"/>
<reference evidence="9" key="1">
    <citation type="submission" date="2021-06" db="EMBL/GenBank/DDBJ databases">
        <authorList>
            <person name="Kallberg Y."/>
            <person name="Tangrot J."/>
            <person name="Rosling A."/>
        </authorList>
    </citation>
    <scope>NUCLEOTIDE SEQUENCE</scope>
    <source>
        <strain evidence="9">UK204</strain>
    </source>
</reference>
<dbReference type="GO" id="GO:0012505">
    <property type="term" value="C:endomembrane system"/>
    <property type="evidence" value="ECO:0007669"/>
    <property type="project" value="UniProtKB-SubCell"/>
</dbReference>
<evidence type="ECO:0000256" key="3">
    <source>
        <dbReference type="ARBA" id="ARBA00022448"/>
    </source>
</evidence>
<feature type="transmembrane region" description="Helical" evidence="7">
    <location>
        <begin position="35"/>
        <end position="60"/>
    </location>
</feature>
<evidence type="ECO:0000256" key="1">
    <source>
        <dbReference type="ARBA" id="ARBA00004127"/>
    </source>
</evidence>
<organism evidence="9 10">
    <name type="scientific">Funneliformis caledonium</name>
    <dbReference type="NCBI Taxonomy" id="1117310"/>
    <lineage>
        <taxon>Eukaryota</taxon>
        <taxon>Fungi</taxon>
        <taxon>Fungi incertae sedis</taxon>
        <taxon>Mucoromycota</taxon>
        <taxon>Glomeromycotina</taxon>
        <taxon>Glomeromycetes</taxon>
        <taxon>Glomerales</taxon>
        <taxon>Glomeraceae</taxon>
        <taxon>Funneliformis</taxon>
    </lineage>
</organism>
<sequence>MSQSQVNNEVDLSDHVITPLPKVKFLMVLNFISRLTFGIFLAALDQTIVATTLSAIAIEFSALDQIAWIGTAYLLTATAFQPTYGKFADIFGRKMTFLLAIFLFEIGSLICGIAPNMVTLIIGRAIAGVGGGGIFGLVFIIIADIVSLQDRGKYQGMVGAVFGIASVIGPLLGGAFTDSLTWRWAYYINLPFGAVTVACVIFFLHLPYPSGSILEKLKRIDWWGTVVLVGATVALLLPLNWGGSRYEWNSPVIIVLLCVGVLGFIAFGLVEKYISVEPIAPGRLFKDITVVACFGVNFFQGMAFFGMVYYIPFYFIYVRGVTATQAGLELLPLILGVVFSSIFSGQLVSRTSMISYKIICIVGGILITIGAGLTSTFNETSSRAEFTGYLLIGGIGIGMIMQTTFLASQQVVGYKDIASVTSLLTFFRTIGAVFGVAILGTIFTNALNRNLPQEFQTAGGQGFGEKDLMNVPESVRTIIKHAFVLSLSLAFKVVIAMGALTSISALFMKNIKPSIIKG</sequence>
<feature type="domain" description="Major facilitator superfamily (MFS) profile" evidence="8">
    <location>
        <begin position="31"/>
        <end position="516"/>
    </location>
</feature>
<dbReference type="EMBL" id="CAJVPQ010000733">
    <property type="protein sequence ID" value="CAG8506284.1"/>
    <property type="molecule type" value="Genomic_DNA"/>
</dbReference>
<comment type="caution">
    <text evidence="9">The sequence shown here is derived from an EMBL/GenBank/DDBJ whole genome shotgun (WGS) entry which is preliminary data.</text>
</comment>